<gene>
    <name evidence="2" type="ORF">LMG22037_01083</name>
</gene>
<protein>
    <recommendedName>
        <fullName evidence="4">Cyclase dehydrase</fullName>
    </recommendedName>
</protein>
<name>A0A6J5A4E2_9BURK</name>
<evidence type="ECO:0000256" key="1">
    <source>
        <dbReference type="SAM" id="MobiDB-lite"/>
    </source>
</evidence>
<reference evidence="2 3" key="1">
    <citation type="submission" date="2020-04" db="EMBL/GenBank/DDBJ databases">
        <authorList>
            <person name="De Canck E."/>
        </authorList>
    </citation>
    <scope>NUCLEOTIDE SEQUENCE [LARGE SCALE GENOMIC DNA]</scope>
    <source>
        <strain evidence="2 3">LMG 22037</strain>
    </source>
</reference>
<evidence type="ECO:0008006" key="4">
    <source>
        <dbReference type="Google" id="ProtNLM"/>
    </source>
</evidence>
<accession>A0A6J5A4E2</accession>
<dbReference type="RefSeq" id="WP_028360206.1">
    <property type="nucleotide sequence ID" value="NZ_CADFGL010000004.1"/>
</dbReference>
<dbReference type="EMBL" id="CADIKB010000003">
    <property type="protein sequence ID" value="CAB3653169.1"/>
    <property type="molecule type" value="Genomic_DNA"/>
</dbReference>
<proteinExistence type="predicted"/>
<dbReference type="Proteomes" id="UP000494249">
    <property type="component" value="Unassembled WGS sequence"/>
</dbReference>
<organism evidence="2 3">
    <name type="scientific">Paraburkholderia phenoliruptrix</name>
    <dbReference type="NCBI Taxonomy" id="252970"/>
    <lineage>
        <taxon>Bacteria</taxon>
        <taxon>Pseudomonadati</taxon>
        <taxon>Pseudomonadota</taxon>
        <taxon>Betaproteobacteria</taxon>
        <taxon>Burkholderiales</taxon>
        <taxon>Burkholderiaceae</taxon>
        <taxon>Paraburkholderia</taxon>
    </lineage>
</organism>
<evidence type="ECO:0000313" key="2">
    <source>
        <dbReference type="EMBL" id="CAB3653169.1"/>
    </source>
</evidence>
<evidence type="ECO:0000313" key="3">
    <source>
        <dbReference type="Proteomes" id="UP000494249"/>
    </source>
</evidence>
<dbReference type="AlphaFoldDB" id="A0A6J5A4E2"/>
<sequence>MESRNDSKQDGARALKDKLPQPDSVARGLGWFSIALGVAELVAPRMMARVAGVETGSGAMRFYGLREIACGVGILASRNPRPFLWARVGGDALDLGTLALSSKRLSARDRQRASVAAANVACITALDVYAAKCTANAASVPPVDYSDRTGFGRSPDAMRGAALADFETPRDMRTPEALAPYTRGEPSSARTEAGRIGSANNGA</sequence>
<feature type="region of interest" description="Disordered" evidence="1">
    <location>
        <begin position="165"/>
        <end position="203"/>
    </location>
</feature>